<dbReference type="EMBL" id="ALYM01000001">
    <property type="protein sequence ID" value="EMG26268.1"/>
    <property type="molecule type" value="Genomic_DNA"/>
</dbReference>
<evidence type="ECO:0000313" key="1">
    <source>
        <dbReference type="EMBL" id="EMG26268.1"/>
    </source>
</evidence>
<sequence length="67" mass="8119">MIFKDINNQEIKDGDIVKITDCKWNDYDVYEIKYRNDDFWVMAHGEIVDLLLNFSNKNRYDIEVLND</sequence>
<name>A0ABN0ITR5_9STRE</name>
<comment type="caution">
    <text evidence="1">The sequence shown here is derived from an EMBL/GenBank/DDBJ whole genome shotgun (WGS) entry which is preliminary data.</text>
</comment>
<dbReference type="Proteomes" id="UP000011769">
    <property type="component" value="Unassembled WGS sequence"/>
</dbReference>
<evidence type="ECO:0000313" key="2">
    <source>
        <dbReference type="Proteomes" id="UP000011769"/>
    </source>
</evidence>
<keyword evidence="2" id="KW-1185">Reference proteome</keyword>
<protein>
    <recommendedName>
        <fullName evidence="3">YopX protein domain-containing protein</fullName>
    </recommendedName>
</protein>
<dbReference type="SUPFAM" id="SSF159006">
    <property type="entry name" value="YopX-like"/>
    <property type="match status" value="1"/>
</dbReference>
<dbReference type="RefSeq" id="WP_004234415.1">
    <property type="nucleotide sequence ID" value="NZ_ALYM01000001.1"/>
</dbReference>
<reference evidence="1 2" key="1">
    <citation type="journal article" date="2013" name="PLoS ONE">
        <title>Comparative Genomic Characterization of Three Streptococcus parauberis Strains in Fish Pathogen, as Assessed by Wide-Genome Analyses.</title>
        <authorList>
            <person name="Nho S.W."/>
            <person name="Hikima J."/>
            <person name="Park S.B."/>
            <person name="Jang H.B."/>
            <person name="Cha I.S."/>
            <person name="Yasuike M."/>
            <person name="Nakamura Y."/>
            <person name="Fujiwara A."/>
            <person name="Sano M."/>
            <person name="Kanai K."/>
            <person name="Kondo H."/>
            <person name="Hirono I."/>
            <person name="Takeyama H."/>
            <person name="Aoki T."/>
            <person name="Jung T.S."/>
        </authorList>
    </citation>
    <scope>NUCLEOTIDE SEQUENCE [LARGE SCALE GENOMIC DNA]</scope>
    <source>
        <strain evidence="1 2">KRS-02083</strain>
    </source>
</reference>
<accession>A0ABN0ITR5</accession>
<dbReference type="InterPro" id="IPR023385">
    <property type="entry name" value="YopX-like_C"/>
</dbReference>
<organism evidence="1 2">
    <name type="scientific">Streptococcus parauberis KRS-02083</name>
    <dbReference type="NCBI Taxonomy" id="1207545"/>
    <lineage>
        <taxon>Bacteria</taxon>
        <taxon>Bacillati</taxon>
        <taxon>Bacillota</taxon>
        <taxon>Bacilli</taxon>
        <taxon>Lactobacillales</taxon>
        <taxon>Streptococcaceae</taxon>
        <taxon>Streptococcus</taxon>
    </lineage>
</organism>
<gene>
    <name evidence="1" type="ORF">SPJ1_0230</name>
</gene>
<dbReference type="Gene3D" id="2.30.30.290">
    <property type="entry name" value="YopX-like domains"/>
    <property type="match status" value="1"/>
</dbReference>
<proteinExistence type="predicted"/>
<evidence type="ECO:0008006" key="3">
    <source>
        <dbReference type="Google" id="ProtNLM"/>
    </source>
</evidence>